<dbReference type="InterPro" id="IPR008901">
    <property type="entry name" value="ACER"/>
</dbReference>
<evidence type="ECO:0000256" key="8">
    <source>
        <dbReference type="PIRSR" id="PIRSR608901-2"/>
    </source>
</evidence>
<feature type="binding site" evidence="8">
    <location>
        <position position="221"/>
    </location>
    <ligand>
        <name>Zn(2+)</name>
        <dbReference type="ChEBI" id="CHEBI:29105"/>
        <note>catalytic</note>
    </ligand>
</feature>
<reference evidence="11" key="1">
    <citation type="submission" date="2018-10" db="EMBL/GenBank/DDBJ databases">
        <title>Transcriptome assembly of Aceria tosichella (Wheat curl mite) Type 2.</title>
        <authorList>
            <person name="Scully E.D."/>
            <person name="Geib S.M."/>
            <person name="Palmer N.A."/>
            <person name="Gupta A.K."/>
            <person name="Sarath G."/>
            <person name="Tatineni S."/>
        </authorList>
    </citation>
    <scope>NUCLEOTIDE SEQUENCE</scope>
    <source>
        <strain evidence="11">LincolnNE</strain>
    </source>
</reference>
<dbReference type="EMBL" id="GGYP01004819">
    <property type="protein sequence ID" value="MDE49590.1"/>
    <property type="molecule type" value="Transcribed_RNA"/>
</dbReference>
<dbReference type="PANTHER" id="PTHR46187">
    <property type="entry name" value="ALKALINE CERAMIDASE 3"/>
    <property type="match status" value="1"/>
</dbReference>
<evidence type="ECO:0000256" key="4">
    <source>
        <dbReference type="ARBA" id="ARBA00022801"/>
    </source>
</evidence>
<proteinExistence type="inferred from homology"/>
<feature type="compositionally biased region" description="Basic and acidic residues" evidence="10">
    <location>
        <begin position="309"/>
        <end position="325"/>
    </location>
</feature>
<evidence type="ECO:0000256" key="6">
    <source>
        <dbReference type="ARBA" id="ARBA00023136"/>
    </source>
</evidence>
<keyword evidence="9" id="KW-0443">Lipid metabolism</keyword>
<feature type="transmembrane region" description="Helical" evidence="9">
    <location>
        <begin position="95"/>
        <end position="113"/>
    </location>
</feature>
<comment type="similarity">
    <text evidence="2 9">Belongs to the alkaline ceramidase family.</text>
</comment>
<dbReference type="GO" id="GO:0005789">
    <property type="term" value="C:endoplasmic reticulum membrane"/>
    <property type="evidence" value="ECO:0007669"/>
    <property type="project" value="TreeGrafter"/>
</dbReference>
<comment type="subcellular location">
    <subcellularLocation>
        <location evidence="1">Membrane</location>
        <topology evidence="1">Multi-pass membrane protein</topology>
    </subcellularLocation>
</comment>
<keyword evidence="7" id="KW-0479">Metal-binding</keyword>
<feature type="transmembrane region" description="Helical" evidence="9">
    <location>
        <begin position="71"/>
        <end position="89"/>
    </location>
</feature>
<feature type="binding site" evidence="7">
    <location>
        <position position="23"/>
    </location>
    <ligand>
        <name>Ca(2+)</name>
        <dbReference type="ChEBI" id="CHEBI:29108"/>
    </ligand>
</feature>
<dbReference type="AlphaFoldDB" id="A0A6G1SF27"/>
<evidence type="ECO:0000313" key="12">
    <source>
        <dbReference type="EMBL" id="MDE49590.1"/>
    </source>
</evidence>
<comment type="cofactor">
    <cofactor evidence="8">
        <name>Zn(2+)</name>
        <dbReference type="ChEBI" id="CHEBI:29105"/>
    </cofactor>
</comment>
<keyword evidence="6 9" id="KW-0472">Membrane</keyword>
<dbReference type="GO" id="GO:0016811">
    <property type="term" value="F:hydrolase activity, acting on carbon-nitrogen (but not peptide) bonds, in linear amides"/>
    <property type="evidence" value="ECO:0007669"/>
    <property type="project" value="InterPro"/>
</dbReference>
<feature type="compositionally biased region" description="Polar residues" evidence="10">
    <location>
        <begin position="276"/>
        <end position="286"/>
    </location>
</feature>
<keyword evidence="7" id="KW-0106">Calcium</keyword>
<evidence type="ECO:0000256" key="1">
    <source>
        <dbReference type="ARBA" id="ARBA00004141"/>
    </source>
</evidence>
<evidence type="ECO:0000256" key="2">
    <source>
        <dbReference type="ARBA" id="ARBA00009780"/>
    </source>
</evidence>
<feature type="binding site" evidence="7">
    <location>
        <position position="24"/>
    </location>
    <ligand>
        <name>Ca(2+)</name>
        <dbReference type="ChEBI" id="CHEBI:29108"/>
    </ligand>
</feature>
<keyword evidence="5 9" id="KW-1133">Transmembrane helix</keyword>
<evidence type="ECO:0000313" key="11">
    <source>
        <dbReference type="EMBL" id="MDE48520.1"/>
    </source>
</evidence>
<evidence type="ECO:0000256" key="7">
    <source>
        <dbReference type="PIRSR" id="PIRSR608901-1"/>
    </source>
</evidence>
<sequence>MAPYNQAYQDSTRGLWAQTASIDWCESNYELSYYVAEFWNTISNLAFILPQLSQFVTLSKHKNVEPAFNKAFLSLALVGIGSFCFHMTLARPMQMFDETSMILVSLHSFYLLYIIKKPDVNKQKLLFFLTCYGLLFLSLYAFLVDWPIFHHSTFGLLVYASMYIGYQLKKIHGSHYKFWTVFIMQHLAFAFWAFDKHYCEILTQFRNNHVPLVFRPLFQFHAVWHLLMGLSSHIFICGVIRLRVWIEHREQLVIRYRWLGLWIVLENTKAPGDNCDTVTSPKTKQTPLERRQQRNYHHSNDDETANLRYRREQDKSIEQTDRMAEETDINQNVVHSHEIPTP</sequence>
<dbReference type="GO" id="GO:0006672">
    <property type="term" value="P:ceramide metabolic process"/>
    <property type="evidence" value="ECO:0007669"/>
    <property type="project" value="InterPro"/>
</dbReference>
<dbReference type="EMBL" id="GGYP01003749">
    <property type="protein sequence ID" value="MDE48520.1"/>
    <property type="molecule type" value="Transcribed_RNA"/>
</dbReference>
<feature type="transmembrane region" description="Helical" evidence="9">
    <location>
        <begin position="125"/>
        <end position="142"/>
    </location>
</feature>
<dbReference type="PANTHER" id="PTHR46187:SF3">
    <property type="entry name" value="ALKALINE CERAMIDASE 3"/>
    <property type="match status" value="1"/>
</dbReference>
<dbReference type="Pfam" id="PF05875">
    <property type="entry name" value="Ceramidase"/>
    <property type="match status" value="1"/>
</dbReference>
<comment type="caution">
    <text evidence="9">Lacks conserved residue(s) required for the propagation of feature annotation.</text>
</comment>
<accession>A0A6G1SF27</accession>
<comment type="function">
    <text evidence="9">Hydrolyzes the sphingolipid ceramide into sphingosine and free fatty acid.</text>
</comment>
<keyword evidence="4 9" id="KW-0378">Hydrolase</keyword>
<name>A0A6G1SF27_9ACAR</name>
<evidence type="ECO:0000256" key="10">
    <source>
        <dbReference type="SAM" id="MobiDB-lite"/>
    </source>
</evidence>
<keyword evidence="8" id="KW-0862">Zinc</keyword>
<feature type="binding site" evidence="8">
    <location>
        <position position="225"/>
    </location>
    <ligand>
        <name>Zn(2+)</name>
        <dbReference type="ChEBI" id="CHEBI:29105"/>
        <note>catalytic</note>
    </ligand>
</feature>
<evidence type="ECO:0000256" key="3">
    <source>
        <dbReference type="ARBA" id="ARBA00022692"/>
    </source>
</evidence>
<feature type="transmembrane region" description="Helical" evidence="9">
    <location>
        <begin position="178"/>
        <end position="194"/>
    </location>
</feature>
<feature type="transmembrane region" description="Helical" evidence="9">
    <location>
        <begin position="148"/>
        <end position="166"/>
    </location>
</feature>
<feature type="binding site" evidence="7">
    <location>
        <position position="28"/>
    </location>
    <ligand>
        <name>Ca(2+)</name>
        <dbReference type="ChEBI" id="CHEBI:29108"/>
    </ligand>
</feature>
<protein>
    <recommendedName>
        <fullName evidence="9">Alkaline ceramidase</fullName>
        <ecNumber evidence="9">3.5.1.-</ecNumber>
    </recommendedName>
</protein>
<feature type="binding site" evidence="8">
    <location>
        <position position="86"/>
    </location>
    <ligand>
        <name>Zn(2+)</name>
        <dbReference type="ChEBI" id="CHEBI:29105"/>
        <note>catalytic</note>
    </ligand>
</feature>
<feature type="binding site" evidence="7">
    <location>
        <position position="26"/>
    </location>
    <ligand>
        <name>Ca(2+)</name>
        <dbReference type="ChEBI" id="CHEBI:29108"/>
    </ligand>
</feature>
<feature type="region of interest" description="Disordered" evidence="10">
    <location>
        <begin position="274"/>
        <end position="342"/>
    </location>
</feature>
<gene>
    <name evidence="11" type="primary">ACER3_1</name>
    <name evidence="12" type="synonym">ACER3_0</name>
    <name evidence="12" type="ORF">g.14499</name>
    <name evidence="11" type="ORF">g.14501</name>
</gene>
<dbReference type="GO" id="GO:0046872">
    <property type="term" value="F:metal ion binding"/>
    <property type="evidence" value="ECO:0007669"/>
    <property type="project" value="UniProtKB-KW"/>
</dbReference>
<keyword evidence="3 9" id="KW-0812">Transmembrane</keyword>
<evidence type="ECO:0000256" key="9">
    <source>
        <dbReference type="RuleBase" id="RU364079"/>
    </source>
</evidence>
<dbReference type="EC" id="3.5.1.-" evidence="9"/>
<feature type="transmembrane region" description="Helical" evidence="9">
    <location>
        <begin position="222"/>
        <end position="242"/>
    </location>
</feature>
<organism evidence="11">
    <name type="scientific">Aceria tosichella</name>
    <name type="common">wheat curl mite</name>
    <dbReference type="NCBI Taxonomy" id="561515"/>
    <lineage>
        <taxon>Eukaryota</taxon>
        <taxon>Metazoa</taxon>
        <taxon>Ecdysozoa</taxon>
        <taxon>Arthropoda</taxon>
        <taxon>Chelicerata</taxon>
        <taxon>Arachnida</taxon>
        <taxon>Acari</taxon>
        <taxon>Acariformes</taxon>
        <taxon>Trombidiformes</taxon>
        <taxon>Prostigmata</taxon>
        <taxon>Eupodina</taxon>
        <taxon>Eriophyoidea</taxon>
        <taxon>Eriophyidae</taxon>
        <taxon>Eriophyinae</taxon>
        <taxon>Aceriini</taxon>
        <taxon>Aceria</taxon>
    </lineage>
</organism>
<feature type="binding site" evidence="7">
    <location>
        <position position="37"/>
    </location>
    <ligand>
        <name>Ca(2+)</name>
        <dbReference type="ChEBI" id="CHEBI:29108"/>
    </ligand>
</feature>
<evidence type="ECO:0000256" key="5">
    <source>
        <dbReference type="ARBA" id="ARBA00022989"/>
    </source>
</evidence>